<protein>
    <submittedName>
        <fullName evidence="1">Uncharacterized protein</fullName>
    </submittedName>
</protein>
<evidence type="ECO:0000313" key="2">
    <source>
        <dbReference type="Proteomes" id="UP000244005"/>
    </source>
</evidence>
<dbReference type="AlphaFoldDB" id="A0A2R6XT38"/>
<organism evidence="1 2">
    <name type="scientific">Marchantia polymorpha</name>
    <name type="common">Common liverwort</name>
    <name type="synonym">Marchantia aquatica</name>
    <dbReference type="NCBI Taxonomy" id="3197"/>
    <lineage>
        <taxon>Eukaryota</taxon>
        <taxon>Viridiplantae</taxon>
        <taxon>Streptophyta</taxon>
        <taxon>Embryophyta</taxon>
        <taxon>Marchantiophyta</taxon>
        <taxon>Marchantiopsida</taxon>
        <taxon>Marchantiidae</taxon>
        <taxon>Marchantiales</taxon>
        <taxon>Marchantiaceae</taxon>
        <taxon>Marchantia</taxon>
    </lineage>
</organism>
<dbReference type="Proteomes" id="UP000244005">
    <property type="component" value="Unassembled WGS sequence"/>
</dbReference>
<evidence type="ECO:0000313" key="1">
    <source>
        <dbReference type="EMBL" id="PTQ49240.1"/>
    </source>
</evidence>
<dbReference type="Gramene" id="Mp7g11170.1">
    <property type="protein sequence ID" value="Mp7g11170.1.cds1"/>
    <property type="gene ID" value="Mp7g11170"/>
</dbReference>
<gene>
    <name evidence="1" type="ORF">MARPO_0003s0131</name>
</gene>
<name>A0A2R6XT38_MARPO</name>
<sequence>MDANIRFGERWLLPGCRYRIWMYCADGILAHRRGRNDVKQRRSAWFDCFNGSSSCSVRELCRHMDDSSL</sequence>
<reference evidence="2" key="1">
    <citation type="journal article" date="2017" name="Cell">
        <title>Insights into land plant evolution garnered from the Marchantia polymorpha genome.</title>
        <authorList>
            <person name="Bowman J.L."/>
            <person name="Kohchi T."/>
            <person name="Yamato K.T."/>
            <person name="Jenkins J."/>
            <person name="Shu S."/>
            <person name="Ishizaki K."/>
            <person name="Yamaoka S."/>
            <person name="Nishihama R."/>
            <person name="Nakamura Y."/>
            <person name="Berger F."/>
            <person name="Adam C."/>
            <person name="Aki S.S."/>
            <person name="Althoff F."/>
            <person name="Araki T."/>
            <person name="Arteaga-Vazquez M.A."/>
            <person name="Balasubrmanian S."/>
            <person name="Barry K."/>
            <person name="Bauer D."/>
            <person name="Boehm C.R."/>
            <person name="Briginshaw L."/>
            <person name="Caballero-Perez J."/>
            <person name="Catarino B."/>
            <person name="Chen F."/>
            <person name="Chiyoda S."/>
            <person name="Chovatia M."/>
            <person name="Davies K.M."/>
            <person name="Delmans M."/>
            <person name="Demura T."/>
            <person name="Dierschke T."/>
            <person name="Dolan L."/>
            <person name="Dorantes-Acosta A.E."/>
            <person name="Eklund D.M."/>
            <person name="Florent S.N."/>
            <person name="Flores-Sandoval E."/>
            <person name="Fujiyama A."/>
            <person name="Fukuzawa H."/>
            <person name="Galik B."/>
            <person name="Grimanelli D."/>
            <person name="Grimwood J."/>
            <person name="Grossniklaus U."/>
            <person name="Hamada T."/>
            <person name="Haseloff J."/>
            <person name="Hetherington A.J."/>
            <person name="Higo A."/>
            <person name="Hirakawa Y."/>
            <person name="Hundley H.N."/>
            <person name="Ikeda Y."/>
            <person name="Inoue K."/>
            <person name="Inoue S.I."/>
            <person name="Ishida S."/>
            <person name="Jia Q."/>
            <person name="Kakita M."/>
            <person name="Kanazawa T."/>
            <person name="Kawai Y."/>
            <person name="Kawashima T."/>
            <person name="Kennedy M."/>
            <person name="Kinose K."/>
            <person name="Kinoshita T."/>
            <person name="Kohara Y."/>
            <person name="Koide E."/>
            <person name="Komatsu K."/>
            <person name="Kopischke S."/>
            <person name="Kubo M."/>
            <person name="Kyozuka J."/>
            <person name="Lagercrantz U."/>
            <person name="Lin S.S."/>
            <person name="Lindquist E."/>
            <person name="Lipzen A.M."/>
            <person name="Lu C.W."/>
            <person name="De Luna E."/>
            <person name="Martienssen R.A."/>
            <person name="Minamino N."/>
            <person name="Mizutani M."/>
            <person name="Mizutani M."/>
            <person name="Mochizuki N."/>
            <person name="Monte I."/>
            <person name="Mosher R."/>
            <person name="Nagasaki H."/>
            <person name="Nakagami H."/>
            <person name="Naramoto S."/>
            <person name="Nishitani K."/>
            <person name="Ohtani M."/>
            <person name="Okamoto T."/>
            <person name="Okumura M."/>
            <person name="Phillips J."/>
            <person name="Pollak B."/>
            <person name="Reinders A."/>
            <person name="Rovekamp M."/>
            <person name="Sano R."/>
            <person name="Sawa S."/>
            <person name="Schmid M.W."/>
            <person name="Shirakawa M."/>
            <person name="Solano R."/>
            <person name="Spunde A."/>
            <person name="Suetsugu N."/>
            <person name="Sugano S."/>
            <person name="Sugiyama A."/>
            <person name="Sun R."/>
            <person name="Suzuki Y."/>
            <person name="Takenaka M."/>
            <person name="Takezawa D."/>
            <person name="Tomogane H."/>
            <person name="Tsuzuki M."/>
            <person name="Ueda T."/>
            <person name="Umeda M."/>
            <person name="Ward J.M."/>
            <person name="Watanabe Y."/>
            <person name="Yazaki K."/>
            <person name="Yokoyama R."/>
            <person name="Yoshitake Y."/>
            <person name="Yotsui I."/>
            <person name="Zachgo S."/>
            <person name="Schmutz J."/>
        </authorList>
    </citation>
    <scope>NUCLEOTIDE SEQUENCE [LARGE SCALE GENOMIC DNA]</scope>
    <source>
        <strain evidence="2">Tak-1</strain>
    </source>
</reference>
<keyword evidence="2" id="KW-1185">Reference proteome</keyword>
<proteinExistence type="predicted"/>
<accession>A0A2R6XT38</accession>
<dbReference type="EMBL" id="KZ772675">
    <property type="protein sequence ID" value="PTQ49240.1"/>
    <property type="molecule type" value="Genomic_DNA"/>
</dbReference>